<dbReference type="OrthoDB" id="6435757at2759"/>
<dbReference type="InterPro" id="IPR026082">
    <property type="entry name" value="ABCA"/>
</dbReference>
<organism evidence="3 4">
    <name type="scientific">Haemaphysalis longicornis</name>
    <name type="common">Bush tick</name>
    <dbReference type="NCBI Taxonomy" id="44386"/>
    <lineage>
        <taxon>Eukaryota</taxon>
        <taxon>Metazoa</taxon>
        <taxon>Ecdysozoa</taxon>
        <taxon>Arthropoda</taxon>
        <taxon>Chelicerata</taxon>
        <taxon>Arachnida</taxon>
        <taxon>Acari</taxon>
        <taxon>Parasitiformes</taxon>
        <taxon>Ixodida</taxon>
        <taxon>Ixodoidea</taxon>
        <taxon>Ixodidae</taxon>
        <taxon>Haemaphysalinae</taxon>
        <taxon>Haemaphysalis</taxon>
    </lineage>
</organism>
<name>A0A9J6GFA7_HAELO</name>
<sequence length="83" mass="9406">MDECEASCDRLTIMVKGKMMCLGTLQHIREKHGKGYRLHFMLKHGASSDADQFVVAVPKLFPGITLSDRHEVLQLDCFSSWLP</sequence>
<dbReference type="GO" id="GO:0140359">
    <property type="term" value="F:ABC-type transporter activity"/>
    <property type="evidence" value="ECO:0007669"/>
    <property type="project" value="InterPro"/>
</dbReference>
<keyword evidence="1" id="KW-0813">Transport</keyword>
<evidence type="ECO:0000313" key="3">
    <source>
        <dbReference type="EMBL" id="KAH9377126.1"/>
    </source>
</evidence>
<dbReference type="GO" id="GO:0005319">
    <property type="term" value="F:lipid transporter activity"/>
    <property type="evidence" value="ECO:0007669"/>
    <property type="project" value="TreeGrafter"/>
</dbReference>
<dbReference type="GO" id="GO:0016020">
    <property type="term" value="C:membrane"/>
    <property type="evidence" value="ECO:0007669"/>
    <property type="project" value="InterPro"/>
</dbReference>
<proteinExistence type="predicted"/>
<dbReference type="PANTHER" id="PTHR19229">
    <property type="entry name" value="ATP-BINDING CASSETTE TRANSPORTER SUBFAMILY A ABCA"/>
    <property type="match status" value="1"/>
</dbReference>
<accession>A0A9J6GFA7</accession>
<evidence type="ECO:0000313" key="4">
    <source>
        <dbReference type="Proteomes" id="UP000821853"/>
    </source>
</evidence>
<keyword evidence="4" id="KW-1185">Reference proteome</keyword>
<dbReference type="AlphaFoldDB" id="A0A9J6GFA7"/>
<dbReference type="Proteomes" id="UP000821853">
    <property type="component" value="Unassembled WGS sequence"/>
</dbReference>
<reference evidence="3 4" key="1">
    <citation type="journal article" date="2020" name="Cell">
        <title>Large-Scale Comparative Analyses of Tick Genomes Elucidate Their Genetic Diversity and Vector Capacities.</title>
        <authorList>
            <consortium name="Tick Genome and Microbiome Consortium (TIGMIC)"/>
            <person name="Jia N."/>
            <person name="Wang J."/>
            <person name="Shi W."/>
            <person name="Du L."/>
            <person name="Sun Y."/>
            <person name="Zhan W."/>
            <person name="Jiang J.F."/>
            <person name="Wang Q."/>
            <person name="Zhang B."/>
            <person name="Ji P."/>
            <person name="Bell-Sakyi L."/>
            <person name="Cui X.M."/>
            <person name="Yuan T.T."/>
            <person name="Jiang B.G."/>
            <person name="Yang W.F."/>
            <person name="Lam T.T."/>
            <person name="Chang Q.C."/>
            <person name="Ding S.J."/>
            <person name="Wang X.J."/>
            <person name="Zhu J.G."/>
            <person name="Ruan X.D."/>
            <person name="Zhao L."/>
            <person name="Wei J.T."/>
            <person name="Ye R.Z."/>
            <person name="Que T.C."/>
            <person name="Du C.H."/>
            <person name="Zhou Y.H."/>
            <person name="Cheng J.X."/>
            <person name="Dai P.F."/>
            <person name="Guo W.B."/>
            <person name="Han X.H."/>
            <person name="Huang E.J."/>
            <person name="Li L.F."/>
            <person name="Wei W."/>
            <person name="Gao Y.C."/>
            <person name="Liu J.Z."/>
            <person name="Shao H.Z."/>
            <person name="Wang X."/>
            <person name="Wang C.C."/>
            <person name="Yang T.C."/>
            <person name="Huo Q.B."/>
            <person name="Li W."/>
            <person name="Chen H.Y."/>
            <person name="Chen S.E."/>
            <person name="Zhou L.G."/>
            <person name="Ni X.B."/>
            <person name="Tian J.H."/>
            <person name="Sheng Y."/>
            <person name="Liu T."/>
            <person name="Pan Y.S."/>
            <person name="Xia L.Y."/>
            <person name="Li J."/>
            <person name="Zhao F."/>
            <person name="Cao W.C."/>
        </authorList>
    </citation>
    <scope>NUCLEOTIDE SEQUENCE [LARGE SCALE GENOMIC DNA]</scope>
    <source>
        <strain evidence="3">HaeL-2018</strain>
    </source>
</reference>
<dbReference type="PANTHER" id="PTHR19229:SF36">
    <property type="entry name" value="ATP-BINDING CASSETTE SUB-FAMILY A MEMBER 2"/>
    <property type="match status" value="1"/>
</dbReference>
<keyword evidence="2" id="KW-0677">Repeat</keyword>
<dbReference type="VEuPathDB" id="VectorBase:HLOH_058977"/>
<protein>
    <submittedName>
        <fullName evidence="3">Uncharacterized protein</fullName>
    </submittedName>
</protein>
<evidence type="ECO:0000256" key="2">
    <source>
        <dbReference type="ARBA" id="ARBA00022737"/>
    </source>
</evidence>
<evidence type="ECO:0000256" key="1">
    <source>
        <dbReference type="ARBA" id="ARBA00022448"/>
    </source>
</evidence>
<comment type="caution">
    <text evidence="3">The sequence shown here is derived from an EMBL/GenBank/DDBJ whole genome shotgun (WGS) entry which is preliminary data.</text>
</comment>
<dbReference type="EMBL" id="JABSTR010000008">
    <property type="protein sequence ID" value="KAH9377126.1"/>
    <property type="molecule type" value="Genomic_DNA"/>
</dbReference>
<gene>
    <name evidence="3" type="ORF">HPB48_008271</name>
</gene>